<dbReference type="GO" id="GO:0016829">
    <property type="term" value="F:lyase activity"/>
    <property type="evidence" value="ECO:0007669"/>
    <property type="project" value="UniProtKB-KW"/>
</dbReference>
<proteinExistence type="predicted"/>
<dbReference type="Pfam" id="PF00903">
    <property type="entry name" value="Glyoxalase"/>
    <property type="match status" value="1"/>
</dbReference>
<gene>
    <name evidence="2" type="ORF">HNQ61_003137</name>
</gene>
<protein>
    <submittedName>
        <fullName evidence="2">Catechol 2,3-dioxygenase-like lactoylglutathione lyase family enzyme</fullName>
    </submittedName>
</protein>
<feature type="domain" description="VOC" evidence="1">
    <location>
        <begin position="3"/>
        <end position="122"/>
    </location>
</feature>
<dbReference type="CDD" id="cd06587">
    <property type="entry name" value="VOC"/>
    <property type="match status" value="1"/>
</dbReference>
<dbReference type="EMBL" id="JACHIA010000009">
    <property type="protein sequence ID" value="MBB6071509.1"/>
    <property type="molecule type" value="Genomic_DNA"/>
</dbReference>
<keyword evidence="2" id="KW-0560">Oxidoreductase</keyword>
<dbReference type="InterPro" id="IPR004360">
    <property type="entry name" value="Glyas_Fos-R_dOase_dom"/>
</dbReference>
<evidence type="ECO:0000313" key="3">
    <source>
        <dbReference type="Proteomes" id="UP000582837"/>
    </source>
</evidence>
<evidence type="ECO:0000259" key="1">
    <source>
        <dbReference type="PROSITE" id="PS51819"/>
    </source>
</evidence>
<accession>A0A841H0Q3</accession>
<keyword evidence="2" id="KW-0456">Lyase</keyword>
<keyword evidence="2" id="KW-0223">Dioxygenase</keyword>
<keyword evidence="3" id="KW-1185">Reference proteome</keyword>
<dbReference type="PROSITE" id="PS51819">
    <property type="entry name" value="VOC"/>
    <property type="match status" value="1"/>
</dbReference>
<organism evidence="2 3">
    <name type="scientific">Longimicrobium terrae</name>
    <dbReference type="NCBI Taxonomy" id="1639882"/>
    <lineage>
        <taxon>Bacteria</taxon>
        <taxon>Pseudomonadati</taxon>
        <taxon>Gemmatimonadota</taxon>
        <taxon>Longimicrobiia</taxon>
        <taxon>Longimicrobiales</taxon>
        <taxon>Longimicrobiaceae</taxon>
        <taxon>Longimicrobium</taxon>
    </lineage>
</organism>
<reference evidence="2 3" key="1">
    <citation type="submission" date="2020-08" db="EMBL/GenBank/DDBJ databases">
        <title>Genomic Encyclopedia of Type Strains, Phase IV (KMG-IV): sequencing the most valuable type-strain genomes for metagenomic binning, comparative biology and taxonomic classification.</title>
        <authorList>
            <person name="Goeker M."/>
        </authorList>
    </citation>
    <scope>NUCLEOTIDE SEQUENCE [LARGE SCALE GENOMIC DNA]</scope>
    <source>
        <strain evidence="2 3">DSM 29007</strain>
    </source>
</reference>
<dbReference type="RefSeq" id="WP_205761541.1">
    <property type="nucleotide sequence ID" value="NZ_JABDTL010000001.1"/>
</dbReference>
<dbReference type="PANTHER" id="PTHR36113:SF3">
    <property type="entry name" value="SLL5075 PROTEIN"/>
    <property type="match status" value="1"/>
</dbReference>
<name>A0A841H0Q3_9BACT</name>
<sequence>MLRLNHANLPVPDVPALRDFFIRHFDFRLVGTRPSDAFVVMEGADGFRLNLIRTREGDPSYPRDFHVGFLVDDPRIVRDKHAELTAAGIHAGEVEELTRGGESSVTFYCHAPNGILLEVGAVLR</sequence>
<comment type="caution">
    <text evidence="2">The sequence shown here is derived from an EMBL/GenBank/DDBJ whole genome shotgun (WGS) entry which is preliminary data.</text>
</comment>
<dbReference type="InterPro" id="IPR029068">
    <property type="entry name" value="Glyas_Bleomycin-R_OHBP_Dase"/>
</dbReference>
<dbReference type="SUPFAM" id="SSF54593">
    <property type="entry name" value="Glyoxalase/Bleomycin resistance protein/Dihydroxybiphenyl dioxygenase"/>
    <property type="match status" value="1"/>
</dbReference>
<dbReference type="PANTHER" id="PTHR36113">
    <property type="entry name" value="LYASE, PUTATIVE-RELATED-RELATED"/>
    <property type="match status" value="1"/>
</dbReference>
<evidence type="ECO:0000313" key="2">
    <source>
        <dbReference type="EMBL" id="MBB6071509.1"/>
    </source>
</evidence>
<dbReference type="Proteomes" id="UP000582837">
    <property type="component" value="Unassembled WGS sequence"/>
</dbReference>
<dbReference type="GO" id="GO:0051213">
    <property type="term" value="F:dioxygenase activity"/>
    <property type="evidence" value="ECO:0007669"/>
    <property type="project" value="UniProtKB-KW"/>
</dbReference>
<dbReference type="AlphaFoldDB" id="A0A841H0Q3"/>
<dbReference type="InterPro" id="IPR051332">
    <property type="entry name" value="Fosfomycin_Res_Enzymes"/>
</dbReference>
<dbReference type="Gene3D" id="3.10.180.10">
    <property type="entry name" value="2,3-Dihydroxybiphenyl 1,2-Dioxygenase, domain 1"/>
    <property type="match status" value="1"/>
</dbReference>
<dbReference type="InterPro" id="IPR037523">
    <property type="entry name" value="VOC_core"/>
</dbReference>